<gene>
    <name evidence="2" type="ORF">NUH88_00525</name>
</gene>
<sequence>MDNFDTEIRASATQVLNACRKRGWKAATAESCTGGLIAGALTEIAGSSDVVDRGFVTYSNEAKMGMLDVPEQTLATHGAVSEPTARAMAEGALANSLADVTVAVTGVAGPGGGSVEKPVGLVHFAAATNGKTISDHRVFDGDRGSVRHQTVLHALGMLRALAEG</sequence>
<dbReference type="RefSeq" id="WP_257769285.1">
    <property type="nucleotide sequence ID" value="NZ_CP102480.1"/>
</dbReference>
<dbReference type="Pfam" id="PF02464">
    <property type="entry name" value="CinA"/>
    <property type="match status" value="1"/>
</dbReference>
<dbReference type="EMBL" id="CP102480">
    <property type="protein sequence ID" value="UUX50192.1"/>
    <property type="molecule type" value="Genomic_DNA"/>
</dbReference>
<dbReference type="InterPro" id="IPR008136">
    <property type="entry name" value="CinA_C"/>
</dbReference>
<dbReference type="Gene3D" id="3.90.950.20">
    <property type="entry name" value="CinA-like"/>
    <property type="match status" value="1"/>
</dbReference>
<keyword evidence="3" id="KW-1185">Reference proteome</keyword>
<organism evidence="2 3">
    <name type="scientific">Nisaea acidiphila</name>
    <dbReference type="NCBI Taxonomy" id="1862145"/>
    <lineage>
        <taxon>Bacteria</taxon>
        <taxon>Pseudomonadati</taxon>
        <taxon>Pseudomonadota</taxon>
        <taxon>Alphaproteobacteria</taxon>
        <taxon>Rhodospirillales</taxon>
        <taxon>Thalassobaculaceae</taxon>
        <taxon>Nisaea</taxon>
    </lineage>
</organism>
<dbReference type="InterPro" id="IPR036653">
    <property type="entry name" value="CinA-like_C"/>
</dbReference>
<dbReference type="AlphaFoldDB" id="A0A9J7AS68"/>
<dbReference type="SUPFAM" id="SSF142433">
    <property type="entry name" value="CinA-like"/>
    <property type="match status" value="1"/>
</dbReference>
<feature type="domain" description="CinA C-terminal" evidence="1">
    <location>
        <begin position="11"/>
        <end position="160"/>
    </location>
</feature>
<evidence type="ECO:0000259" key="1">
    <source>
        <dbReference type="Pfam" id="PF02464"/>
    </source>
</evidence>
<accession>A0A9J7AS68</accession>
<dbReference type="KEGG" id="naci:NUH88_00525"/>
<evidence type="ECO:0000313" key="3">
    <source>
        <dbReference type="Proteomes" id="UP001060336"/>
    </source>
</evidence>
<name>A0A9J7AS68_9PROT</name>
<reference evidence="2" key="1">
    <citation type="submission" date="2022-08" db="EMBL/GenBank/DDBJ databases">
        <title>Nisaea acidiphila sp. nov., isolated from a marine algal debris and emended description of the genus Nisaea Urios et al. 2008.</title>
        <authorList>
            <person name="Kwon K."/>
        </authorList>
    </citation>
    <scope>NUCLEOTIDE SEQUENCE</scope>
    <source>
        <strain evidence="2">MEBiC11861</strain>
    </source>
</reference>
<protein>
    <submittedName>
        <fullName evidence="2">CinA family protein</fullName>
    </submittedName>
</protein>
<proteinExistence type="predicted"/>
<dbReference type="NCBIfam" id="TIGR00199">
    <property type="entry name" value="PncC_domain"/>
    <property type="match status" value="1"/>
</dbReference>
<dbReference type="Proteomes" id="UP001060336">
    <property type="component" value="Chromosome"/>
</dbReference>
<evidence type="ECO:0000313" key="2">
    <source>
        <dbReference type="EMBL" id="UUX50192.1"/>
    </source>
</evidence>